<dbReference type="FunFam" id="1.10.10.410:FF:000001">
    <property type="entry name" value="Aspartyl/glutamyl-tRNA(Asn/Gln) amidotransferase subunit B"/>
    <property type="match status" value="1"/>
</dbReference>
<dbReference type="InterPro" id="IPR017958">
    <property type="entry name" value="Gln-tRNA_amidoTrfase_suB_CS"/>
</dbReference>
<comment type="caution">
    <text evidence="12">The sequence shown here is derived from an EMBL/GenBank/DDBJ whole genome shotgun (WGS) entry which is preliminary data.</text>
</comment>
<evidence type="ECO:0000256" key="9">
    <source>
        <dbReference type="ARBA" id="ARBA00047913"/>
    </source>
</evidence>
<reference evidence="12 13" key="1">
    <citation type="journal article" date="2016" name="Nat. Commun.">
        <title>Thousands of microbial genomes shed light on interconnected biogeochemical processes in an aquifer system.</title>
        <authorList>
            <person name="Anantharaman K."/>
            <person name="Brown C.T."/>
            <person name="Hug L.A."/>
            <person name="Sharon I."/>
            <person name="Castelle C.J."/>
            <person name="Probst A.J."/>
            <person name="Thomas B.C."/>
            <person name="Singh A."/>
            <person name="Wilkins M.J."/>
            <person name="Karaoz U."/>
            <person name="Brodie E.L."/>
            <person name="Williams K.H."/>
            <person name="Hubbard S.S."/>
            <person name="Banfield J.F."/>
        </authorList>
    </citation>
    <scope>NUCLEOTIDE SEQUENCE [LARGE SCALE GENOMIC DNA]</scope>
</reference>
<dbReference type="SUPFAM" id="SSF89095">
    <property type="entry name" value="GatB/YqeY motif"/>
    <property type="match status" value="1"/>
</dbReference>
<dbReference type="Gene3D" id="1.10.10.410">
    <property type="match status" value="1"/>
</dbReference>
<proteinExistence type="inferred from homology"/>
<dbReference type="InterPro" id="IPR017959">
    <property type="entry name" value="Asn/Gln-tRNA_amidoTrfase_suB/E"/>
</dbReference>
<evidence type="ECO:0000256" key="2">
    <source>
        <dbReference type="ARBA" id="ARBA00011123"/>
    </source>
</evidence>
<dbReference type="GO" id="GO:0006412">
    <property type="term" value="P:translation"/>
    <property type="evidence" value="ECO:0007669"/>
    <property type="project" value="UniProtKB-UniRule"/>
</dbReference>
<name>A0A1G2L9E8_9BACT</name>
<comment type="catalytic activity">
    <reaction evidence="8 10">
        <text>L-aspartyl-tRNA(Asn) + L-glutamine + ATP + H2O = L-asparaginyl-tRNA(Asn) + L-glutamate + ADP + phosphate + 2 H(+)</text>
        <dbReference type="Rhea" id="RHEA:14513"/>
        <dbReference type="Rhea" id="RHEA-COMP:9674"/>
        <dbReference type="Rhea" id="RHEA-COMP:9677"/>
        <dbReference type="ChEBI" id="CHEBI:15377"/>
        <dbReference type="ChEBI" id="CHEBI:15378"/>
        <dbReference type="ChEBI" id="CHEBI:29985"/>
        <dbReference type="ChEBI" id="CHEBI:30616"/>
        <dbReference type="ChEBI" id="CHEBI:43474"/>
        <dbReference type="ChEBI" id="CHEBI:58359"/>
        <dbReference type="ChEBI" id="CHEBI:78515"/>
        <dbReference type="ChEBI" id="CHEBI:78516"/>
        <dbReference type="ChEBI" id="CHEBI:456216"/>
    </reaction>
</comment>
<dbReference type="GO" id="GO:0050567">
    <property type="term" value="F:glutaminyl-tRNA synthase (glutamine-hydrolyzing) activity"/>
    <property type="evidence" value="ECO:0007669"/>
    <property type="project" value="UniProtKB-UniRule"/>
</dbReference>
<evidence type="ECO:0000256" key="4">
    <source>
        <dbReference type="ARBA" id="ARBA00022741"/>
    </source>
</evidence>
<evidence type="ECO:0000256" key="5">
    <source>
        <dbReference type="ARBA" id="ARBA00022840"/>
    </source>
</evidence>
<comment type="function">
    <text evidence="7 10">Allows the formation of correctly charged Asn-tRNA(Asn) or Gln-tRNA(Gln) through the transamidation of misacylated Asp-tRNA(Asn) or Glu-tRNA(Gln) in organisms which lack either or both of asparaginyl-tRNA or glutaminyl-tRNA synthetases. The reaction takes place in the presence of glutamine and ATP through an activated phospho-Asp-tRNA(Asn) or phospho-Glu-tRNA(Gln).</text>
</comment>
<dbReference type="STRING" id="1802281.A3A44_00505"/>
<evidence type="ECO:0000256" key="7">
    <source>
        <dbReference type="ARBA" id="ARBA00024799"/>
    </source>
</evidence>
<dbReference type="Pfam" id="PF02637">
    <property type="entry name" value="GatB_Yqey"/>
    <property type="match status" value="1"/>
</dbReference>
<evidence type="ECO:0000313" key="12">
    <source>
        <dbReference type="EMBL" id="OHA08263.1"/>
    </source>
</evidence>
<dbReference type="InterPro" id="IPR004413">
    <property type="entry name" value="GatB"/>
</dbReference>
<dbReference type="PANTHER" id="PTHR11659">
    <property type="entry name" value="GLUTAMYL-TRNA GLN AMIDOTRANSFERASE SUBUNIT B MITOCHONDRIAL AND PROKARYOTIC PET112-RELATED"/>
    <property type="match status" value="1"/>
</dbReference>
<dbReference type="GO" id="GO:0005524">
    <property type="term" value="F:ATP binding"/>
    <property type="evidence" value="ECO:0007669"/>
    <property type="project" value="UniProtKB-KW"/>
</dbReference>
<dbReference type="InterPro" id="IPR018027">
    <property type="entry name" value="Asn/Gln_amidotransferase"/>
</dbReference>
<dbReference type="PANTHER" id="PTHR11659:SF0">
    <property type="entry name" value="GLUTAMYL-TRNA(GLN) AMIDOTRANSFERASE SUBUNIT B, MITOCHONDRIAL"/>
    <property type="match status" value="1"/>
</dbReference>
<keyword evidence="5 10" id="KW-0067">ATP-binding</keyword>
<dbReference type="GO" id="GO:0050566">
    <property type="term" value="F:asparaginyl-tRNA synthase (glutamine-hydrolyzing) activity"/>
    <property type="evidence" value="ECO:0007669"/>
    <property type="project" value="RHEA"/>
</dbReference>
<dbReference type="SUPFAM" id="SSF55931">
    <property type="entry name" value="Glutamine synthetase/guanido kinase"/>
    <property type="match status" value="1"/>
</dbReference>
<feature type="domain" description="Asn/Gln amidotransferase" evidence="11">
    <location>
        <begin position="348"/>
        <end position="509"/>
    </location>
</feature>
<comment type="catalytic activity">
    <reaction evidence="9 10">
        <text>L-glutamyl-tRNA(Gln) + L-glutamine + ATP + H2O = L-glutaminyl-tRNA(Gln) + L-glutamate + ADP + phosphate + H(+)</text>
        <dbReference type="Rhea" id="RHEA:17521"/>
        <dbReference type="Rhea" id="RHEA-COMP:9681"/>
        <dbReference type="Rhea" id="RHEA-COMP:9684"/>
        <dbReference type="ChEBI" id="CHEBI:15377"/>
        <dbReference type="ChEBI" id="CHEBI:15378"/>
        <dbReference type="ChEBI" id="CHEBI:29985"/>
        <dbReference type="ChEBI" id="CHEBI:30616"/>
        <dbReference type="ChEBI" id="CHEBI:43474"/>
        <dbReference type="ChEBI" id="CHEBI:58359"/>
        <dbReference type="ChEBI" id="CHEBI:78520"/>
        <dbReference type="ChEBI" id="CHEBI:78521"/>
        <dbReference type="ChEBI" id="CHEBI:456216"/>
    </reaction>
</comment>
<protein>
    <recommendedName>
        <fullName evidence="10">Aspartyl/glutamyl-tRNA(Asn/Gln) amidotransferase subunit B</fullName>
        <shortName evidence="10">Asp/Glu-ADT subunit B</shortName>
        <ecNumber evidence="10">6.3.5.-</ecNumber>
    </recommendedName>
</protein>
<evidence type="ECO:0000256" key="1">
    <source>
        <dbReference type="ARBA" id="ARBA00005306"/>
    </source>
</evidence>
<dbReference type="InterPro" id="IPR006075">
    <property type="entry name" value="Asn/Gln-tRNA_Trfase_suB/E_cat"/>
</dbReference>
<dbReference type="EMBL" id="MHQT01000044">
    <property type="protein sequence ID" value="OHA08263.1"/>
    <property type="molecule type" value="Genomic_DNA"/>
</dbReference>
<dbReference type="PROSITE" id="PS01234">
    <property type="entry name" value="GATB"/>
    <property type="match status" value="1"/>
</dbReference>
<dbReference type="Proteomes" id="UP000178977">
    <property type="component" value="Unassembled WGS sequence"/>
</dbReference>
<accession>A0A1G2L9E8</accession>
<dbReference type="NCBIfam" id="TIGR00133">
    <property type="entry name" value="gatB"/>
    <property type="match status" value="1"/>
</dbReference>
<dbReference type="SMART" id="SM00845">
    <property type="entry name" value="GatB_Yqey"/>
    <property type="match status" value="1"/>
</dbReference>
<dbReference type="InterPro" id="IPR014746">
    <property type="entry name" value="Gln_synth/guanido_kin_cat_dom"/>
</dbReference>
<sequence>MTYEPVIGLEIHAELKTRTKMFCDSKNDPDETRPNVNICPVCMGHPGTLPVPNREAIAKVIRVGLALGASIPAFSRFDRKNYFYPDLPKGYQISQYQHPLVTGGALAITLDDGATKSVRITRVHLEEDTGRSIHDPKGNATLLDFNRAGIPLMELVTEPDIRSAEEAKAFATELRQLLQHLDASAADMEKGEMRIEANISLRPVGEKGFGLNQSERLIGRTGSAEPVLGTKVEVKNINSFRFVEKAIRYEIERQTKVLEKGEKVIQETRGWDETSGATVSQRTKEEAHDYRYFPEPDIPPLRIDPEWVTELRALLPELPQEKRRRFASEFNIPAKLAWNIARDRALAGFFEAAVSELQEWLSATGRDPKDTKTFELTANYLTTDLARILADAGNMPIANAKITPENFAELMTYLAEEKISSKTAKTVLAAMFASGEDPSDVIEREHLWQVSDDGALGTVVDTVLAANEKAIADFRAGKQSALQFLLGQIMKSSRGANPEAVKKLLEEKLKSA</sequence>
<evidence type="ECO:0000259" key="11">
    <source>
        <dbReference type="SMART" id="SM00845"/>
    </source>
</evidence>
<dbReference type="Pfam" id="PF02934">
    <property type="entry name" value="GatB_N"/>
    <property type="match status" value="1"/>
</dbReference>
<dbReference type="Gene3D" id="1.10.150.380">
    <property type="entry name" value="GatB domain, N-terminal subdomain"/>
    <property type="match status" value="1"/>
</dbReference>
<organism evidence="12 13">
    <name type="scientific">Candidatus Sungbacteria bacterium RIFCSPLOWO2_01_FULL_60_25</name>
    <dbReference type="NCBI Taxonomy" id="1802281"/>
    <lineage>
        <taxon>Bacteria</taxon>
        <taxon>Candidatus Sungiibacteriota</taxon>
    </lineage>
</organism>
<dbReference type="InterPro" id="IPR042114">
    <property type="entry name" value="GatB_C_1"/>
</dbReference>
<dbReference type="InterPro" id="IPR003789">
    <property type="entry name" value="Asn/Gln_tRNA_amidoTrase-B-like"/>
</dbReference>
<dbReference type="EC" id="6.3.5.-" evidence="10"/>
<dbReference type="InterPro" id="IPR023168">
    <property type="entry name" value="GatB_Yqey_C_2"/>
</dbReference>
<comment type="subunit">
    <text evidence="2 10">Heterotrimer of A, B and C subunits.</text>
</comment>
<dbReference type="GO" id="GO:0070681">
    <property type="term" value="P:glutaminyl-tRNAGln biosynthesis via transamidation"/>
    <property type="evidence" value="ECO:0007669"/>
    <property type="project" value="TreeGrafter"/>
</dbReference>
<comment type="similarity">
    <text evidence="1 10">Belongs to the GatB/GatE family. GatB subfamily.</text>
</comment>
<keyword evidence="3 10" id="KW-0436">Ligase</keyword>
<keyword evidence="6 10" id="KW-0648">Protein biosynthesis</keyword>
<evidence type="ECO:0000256" key="8">
    <source>
        <dbReference type="ARBA" id="ARBA00047380"/>
    </source>
</evidence>
<dbReference type="NCBIfam" id="NF004012">
    <property type="entry name" value="PRK05477.1-2"/>
    <property type="match status" value="1"/>
</dbReference>
<evidence type="ECO:0000256" key="6">
    <source>
        <dbReference type="ARBA" id="ARBA00022917"/>
    </source>
</evidence>
<gene>
    <name evidence="10" type="primary">gatB</name>
    <name evidence="12" type="ORF">A3A44_00505</name>
</gene>
<keyword evidence="4 10" id="KW-0547">Nucleotide-binding</keyword>
<evidence type="ECO:0000256" key="10">
    <source>
        <dbReference type="HAMAP-Rule" id="MF_00121"/>
    </source>
</evidence>
<dbReference type="AlphaFoldDB" id="A0A1G2L9E8"/>
<evidence type="ECO:0000313" key="13">
    <source>
        <dbReference type="Proteomes" id="UP000178977"/>
    </source>
</evidence>
<dbReference type="HAMAP" id="MF_00121">
    <property type="entry name" value="GatB"/>
    <property type="match status" value="1"/>
</dbReference>
<evidence type="ECO:0000256" key="3">
    <source>
        <dbReference type="ARBA" id="ARBA00022598"/>
    </source>
</evidence>